<evidence type="ECO:0000256" key="1">
    <source>
        <dbReference type="ARBA" id="ARBA00001947"/>
    </source>
</evidence>
<dbReference type="Gene3D" id="3.90.180.10">
    <property type="entry name" value="Medium-chain alcohol dehydrogenases, catalytic domain"/>
    <property type="match status" value="1"/>
</dbReference>
<keyword evidence="5" id="KW-0560">Oxidoreductase</keyword>
<keyword evidence="6" id="KW-0520">NAD</keyword>
<evidence type="ECO:0000313" key="9">
    <source>
        <dbReference type="Proteomes" id="UP000799539"/>
    </source>
</evidence>
<dbReference type="OrthoDB" id="1879366at2759"/>
<sequence>MKAAQWSPEEKRAVIRDIPIPQPGPGQFRIKMASASLCHSDVMLAEVGHSKTLGHEGAGFIDEMHESVADAGFHKSDKVGFLYIDGCCNQCAACRALPLHCLGGKQKLHGFSTDGFFAEYAVVDAQNCVRLPDAIDVKTAAPYFCAGLTAFHSVDSCDLTEGQWLAVVGAGGLGQFAIQIGKAMKLKIIAVDINDETLSLSKELGADAVYNSRSNEGYVADIKQLTQGGVDAACVFSAANAAYSSAPSLLRFGGLLMAVGIPPNPISVSVKDLIGGRIRIKGESTGSSQRMQKGVDFFAKHRITTTVEHRKLEDMNDMIDELHAGNAMRRKLVVF</sequence>
<dbReference type="AlphaFoldDB" id="A0A6A6EZ80"/>
<dbReference type="FunFam" id="3.40.50.720:FF:000039">
    <property type="entry name" value="Alcohol dehydrogenase AdhP"/>
    <property type="match status" value="1"/>
</dbReference>
<dbReference type="SUPFAM" id="SSF50129">
    <property type="entry name" value="GroES-like"/>
    <property type="match status" value="1"/>
</dbReference>
<evidence type="ECO:0000256" key="3">
    <source>
        <dbReference type="ARBA" id="ARBA00022723"/>
    </source>
</evidence>
<dbReference type="GO" id="GO:0046872">
    <property type="term" value="F:metal ion binding"/>
    <property type="evidence" value="ECO:0007669"/>
    <property type="project" value="UniProtKB-KW"/>
</dbReference>
<keyword evidence="4" id="KW-0862">Zinc</keyword>
<dbReference type="EMBL" id="ML992731">
    <property type="protein sequence ID" value="KAF2206239.1"/>
    <property type="molecule type" value="Genomic_DNA"/>
</dbReference>
<dbReference type="InterPro" id="IPR036291">
    <property type="entry name" value="NAD(P)-bd_dom_sf"/>
</dbReference>
<evidence type="ECO:0000256" key="6">
    <source>
        <dbReference type="ARBA" id="ARBA00023027"/>
    </source>
</evidence>
<feature type="domain" description="Enoyl reductase (ER)" evidence="7">
    <location>
        <begin position="12"/>
        <end position="334"/>
    </location>
</feature>
<dbReference type="InterPro" id="IPR020843">
    <property type="entry name" value="ER"/>
</dbReference>
<evidence type="ECO:0000256" key="4">
    <source>
        <dbReference type="ARBA" id="ARBA00022833"/>
    </source>
</evidence>
<evidence type="ECO:0000256" key="5">
    <source>
        <dbReference type="ARBA" id="ARBA00023002"/>
    </source>
</evidence>
<name>A0A6A6EZ80_9PEZI</name>
<proteinExistence type="inferred from homology"/>
<reference evidence="8" key="1">
    <citation type="journal article" date="2020" name="Stud. Mycol.">
        <title>101 Dothideomycetes genomes: a test case for predicting lifestyles and emergence of pathogens.</title>
        <authorList>
            <person name="Haridas S."/>
            <person name="Albert R."/>
            <person name="Binder M."/>
            <person name="Bloem J."/>
            <person name="Labutti K."/>
            <person name="Salamov A."/>
            <person name="Andreopoulos B."/>
            <person name="Baker S."/>
            <person name="Barry K."/>
            <person name="Bills G."/>
            <person name="Bluhm B."/>
            <person name="Cannon C."/>
            <person name="Castanera R."/>
            <person name="Culley D."/>
            <person name="Daum C."/>
            <person name="Ezra D."/>
            <person name="Gonzalez J."/>
            <person name="Henrissat B."/>
            <person name="Kuo A."/>
            <person name="Liang C."/>
            <person name="Lipzen A."/>
            <person name="Lutzoni F."/>
            <person name="Magnuson J."/>
            <person name="Mondo S."/>
            <person name="Nolan M."/>
            <person name="Ohm R."/>
            <person name="Pangilinan J."/>
            <person name="Park H.-J."/>
            <person name="Ramirez L."/>
            <person name="Alfaro M."/>
            <person name="Sun H."/>
            <person name="Tritt A."/>
            <person name="Yoshinaga Y."/>
            <person name="Zwiers L.-H."/>
            <person name="Turgeon B."/>
            <person name="Goodwin S."/>
            <person name="Spatafora J."/>
            <person name="Crous P."/>
            <person name="Grigoriev I."/>
        </authorList>
    </citation>
    <scope>NUCLEOTIDE SEQUENCE</scope>
    <source>
        <strain evidence="8">SCOH1-5</strain>
    </source>
</reference>
<dbReference type="GO" id="GO:0004022">
    <property type="term" value="F:alcohol dehydrogenase (NAD+) activity"/>
    <property type="evidence" value="ECO:0007669"/>
    <property type="project" value="TreeGrafter"/>
</dbReference>
<gene>
    <name evidence="8" type="ORF">CERZMDRAFT_53564</name>
</gene>
<evidence type="ECO:0000313" key="8">
    <source>
        <dbReference type="EMBL" id="KAF2206239.1"/>
    </source>
</evidence>
<comment type="cofactor">
    <cofactor evidence="1">
        <name>Zn(2+)</name>
        <dbReference type="ChEBI" id="CHEBI:29105"/>
    </cofactor>
</comment>
<keyword evidence="9" id="KW-1185">Reference proteome</keyword>
<dbReference type="InterPro" id="IPR013154">
    <property type="entry name" value="ADH-like_N"/>
</dbReference>
<dbReference type="InterPro" id="IPR011032">
    <property type="entry name" value="GroES-like_sf"/>
</dbReference>
<accession>A0A6A6EZ80</accession>
<organism evidence="8 9">
    <name type="scientific">Cercospora zeae-maydis SCOH1-5</name>
    <dbReference type="NCBI Taxonomy" id="717836"/>
    <lineage>
        <taxon>Eukaryota</taxon>
        <taxon>Fungi</taxon>
        <taxon>Dikarya</taxon>
        <taxon>Ascomycota</taxon>
        <taxon>Pezizomycotina</taxon>
        <taxon>Dothideomycetes</taxon>
        <taxon>Dothideomycetidae</taxon>
        <taxon>Mycosphaerellales</taxon>
        <taxon>Mycosphaerellaceae</taxon>
        <taxon>Cercospora</taxon>
    </lineage>
</organism>
<protein>
    <recommendedName>
        <fullName evidence="7">Enoyl reductase (ER) domain-containing protein</fullName>
    </recommendedName>
</protein>
<dbReference type="PANTHER" id="PTHR42940:SF8">
    <property type="entry name" value="VACUOLAR PROTEIN SORTING-ASSOCIATED PROTEIN 11"/>
    <property type="match status" value="1"/>
</dbReference>
<dbReference type="Proteomes" id="UP000799539">
    <property type="component" value="Unassembled WGS sequence"/>
</dbReference>
<dbReference type="Gene3D" id="3.40.50.720">
    <property type="entry name" value="NAD(P)-binding Rossmann-like Domain"/>
    <property type="match status" value="1"/>
</dbReference>
<dbReference type="InterPro" id="IPR013149">
    <property type="entry name" value="ADH-like_C"/>
</dbReference>
<dbReference type="Pfam" id="PF08240">
    <property type="entry name" value="ADH_N"/>
    <property type="match status" value="1"/>
</dbReference>
<dbReference type="Pfam" id="PF00107">
    <property type="entry name" value="ADH_zinc_N"/>
    <property type="match status" value="1"/>
</dbReference>
<keyword evidence="3" id="KW-0479">Metal-binding</keyword>
<dbReference type="SMART" id="SM00829">
    <property type="entry name" value="PKS_ER"/>
    <property type="match status" value="1"/>
</dbReference>
<dbReference type="SUPFAM" id="SSF51735">
    <property type="entry name" value="NAD(P)-binding Rossmann-fold domains"/>
    <property type="match status" value="1"/>
</dbReference>
<dbReference type="PANTHER" id="PTHR42940">
    <property type="entry name" value="ALCOHOL DEHYDROGENASE 1-RELATED"/>
    <property type="match status" value="1"/>
</dbReference>
<evidence type="ECO:0000256" key="2">
    <source>
        <dbReference type="ARBA" id="ARBA00008072"/>
    </source>
</evidence>
<dbReference type="GO" id="GO:0005737">
    <property type="term" value="C:cytoplasm"/>
    <property type="evidence" value="ECO:0007669"/>
    <property type="project" value="TreeGrafter"/>
</dbReference>
<comment type="similarity">
    <text evidence="2">Belongs to the zinc-containing alcohol dehydrogenase family.</text>
</comment>
<evidence type="ECO:0000259" key="7">
    <source>
        <dbReference type="SMART" id="SM00829"/>
    </source>
</evidence>